<feature type="signal peptide" evidence="3">
    <location>
        <begin position="1"/>
        <end position="25"/>
    </location>
</feature>
<organism evidence="4 5">
    <name type="scientific">Acidisarcina polymorpha</name>
    <dbReference type="NCBI Taxonomy" id="2211140"/>
    <lineage>
        <taxon>Bacteria</taxon>
        <taxon>Pseudomonadati</taxon>
        <taxon>Acidobacteriota</taxon>
        <taxon>Terriglobia</taxon>
        <taxon>Terriglobales</taxon>
        <taxon>Acidobacteriaceae</taxon>
        <taxon>Acidisarcina</taxon>
    </lineage>
</organism>
<dbReference type="AlphaFoldDB" id="A0A2Z5G7B7"/>
<proteinExistence type="predicted"/>
<gene>
    <name evidence="4" type="ORF">ACPOL_5725</name>
</gene>
<evidence type="ECO:0000256" key="2">
    <source>
        <dbReference type="ARBA" id="ARBA00023204"/>
    </source>
</evidence>
<keyword evidence="1" id="KW-0227">DNA damage</keyword>
<accession>A0A2Z5G7B7</accession>
<evidence type="ECO:0000313" key="5">
    <source>
        <dbReference type="Proteomes" id="UP000253606"/>
    </source>
</evidence>
<evidence type="ECO:0000313" key="4">
    <source>
        <dbReference type="EMBL" id="AXC14971.1"/>
    </source>
</evidence>
<protein>
    <recommendedName>
        <fullName evidence="6">Helix-hairpin-helix domain-containing protein</fullName>
    </recommendedName>
</protein>
<dbReference type="KEGG" id="abas:ACPOL_5725"/>
<feature type="chain" id="PRO_5016355739" description="Helix-hairpin-helix domain-containing protein" evidence="3">
    <location>
        <begin position="26"/>
        <end position="151"/>
    </location>
</feature>
<evidence type="ECO:0000256" key="3">
    <source>
        <dbReference type="SAM" id="SignalP"/>
    </source>
</evidence>
<dbReference type="RefSeq" id="WP_201758963.1">
    <property type="nucleotide sequence ID" value="NZ_CP030840.1"/>
</dbReference>
<dbReference type="Proteomes" id="UP000253606">
    <property type="component" value="Chromosome"/>
</dbReference>
<dbReference type="InterPro" id="IPR000445">
    <property type="entry name" value="HhH_motif"/>
</dbReference>
<keyword evidence="5" id="KW-1185">Reference proteome</keyword>
<dbReference type="Gene3D" id="1.10.150.320">
    <property type="entry name" value="Photosystem II 12 kDa extrinsic protein"/>
    <property type="match status" value="1"/>
</dbReference>
<dbReference type="PROSITE" id="PS51257">
    <property type="entry name" value="PROKAR_LIPOPROTEIN"/>
    <property type="match status" value="1"/>
</dbReference>
<keyword evidence="3" id="KW-0732">Signal</keyword>
<keyword evidence="2" id="KW-0234">DNA repair</keyword>
<dbReference type="SUPFAM" id="SSF81585">
    <property type="entry name" value="PsbU/PolX domain-like"/>
    <property type="match status" value="1"/>
</dbReference>
<evidence type="ECO:0008006" key="6">
    <source>
        <dbReference type="Google" id="ProtNLM"/>
    </source>
</evidence>
<dbReference type="EMBL" id="CP030840">
    <property type="protein sequence ID" value="AXC14971.1"/>
    <property type="molecule type" value="Genomic_DNA"/>
</dbReference>
<dbReference type="Pfam" id="PF00633">
    <property type="entry name" value="HHH"/>
    <property type="match status" value="1"/>
</dbReference>
<evidence type="ECO:0000256" key="1">
    <source>
        <dbReference type="ARBA" id="ARBA00022763"/>
    </source>
</evidence>
<sequence length="151" mass="15576">MSTARQAVEKSPVVAAILLAATSLAGCSSAPSNQQIQQQAAETTQQVKQGTEKAAADARVAAANAEDKINAVAAGVRQGLQGSGPALPPVDLNNATRDQLVALPGISPAKARKILAGRPYSAPNELVSRGILTQDQFDRISKRLTARPPTS</sequence>
<reference evidence="4 5" key="1">
    <citation type="journal article" date="2018" name="Front. Microbiol.">
        <title>Hydrolytic Capabilities as a Key to Environmental Success: Chitinolytic and Cellulolytic Acidobacteria From Acidic Sub-arctic Soils and Boreal Peatlands.</title>
        <authorList>
            <person name="Belova S.E."/>
            <person name="Ravin N.V."/>
            <person name="Pankratov T.A."/>
            <person name="Rakitin A.L."/>
            <person name="Ivanova A.A."/>
            <person name="Beletsky A.V."/>
            <person name="Mardanov A.V."/>
            <person name="Sinninghe Damste J.S."/>
            <person name="Dedysh S.N."/>
        </authorList>
    </citation>
    <scope>NUCLEOTIDE SEQUENCE [LARGE SCALE GENOMIC DNA]</scope>
    <source>
        <strain evidence="4 5">SBC82</strain>
    </source>
</reference>
<name>A0A2Z5G7B7_9BACT</name>